<protein>
    <submittedName>
        <fullName evidence="2">Uncharacterized protein</fullName>
    </submittedName>
</protein>
<dbReference type="EMBL" id="FMTT01000014">
    <property type="protein sequence ID" value="SCW55047.1"/>
    <property type="molecule type" value="Genomic_DNA"/>
</dbReference>
<proteinExistence type="predicted"/>
<dbReference type="Proteomes" id="UP000198601">
    <property type="component" value="Unassembled WGS sequence"/>
</dbReference>
<reference evidence="3" key="1">
    <citation type="submission" date="2016-10" db="EMBL/GenBank/DDBJ databases">
        <authorList>
            <person name="Varghese N."/>
            <person name="Submissions S."/>
        </authorList>
    </citation>
    <scope>NUCLEOTIDE SEQUENCE [LARGE SCALE GENOMIC DNA]</scope>
    <source>
        <strain evidence="3">CGMCC 1.8946</strain>
    </source>
</reference>
<name>A0A1G4RE69_9BACL</name>
<keyword evidence="1" id="KW-0812">Transmembrane</keyword>
<dbReference type="OrthoDB" id="9986202at2"/>
<accession>A0A1G4RE69</accession>
<evidence type="ECO:0000256" key="1">
    <source>
        <dbReference type="SAM" id="Phobius"/>
    </source>
</evidence>
<dbReference type="RefSeq" id="WP_090671539.1">
    <property type="nucleotide sequence ID" value="NZ_FMTT01000014.1"/>
</dbReference>
<feature type="transmembrane region" description="Helical" evidence="1">
    <location>
        <begin position="96"/>
        <end position="116"/>
    </location>
</feature>
<keyword evidence="3" id="KW-1185">Reference proteome</keyword>
<feature type="transmembrane region" description="Helical" evidence="1">
    <location>
        <begin position="71"/>
        <end position="90"/>
    </location>
</feature>
<feature type="transmembrane region" description="Helical" evidence="1">
    <location>
        <begin position="136"/>
        <end position="154"/>
    </location>
</feature>
<evidence type="ECO:0000313" key="3">
    <source>
        <dbReference type="Proteomes" id="UP000198601"/>
    </source>
</evidence>
<feature type="transmembrane region" description="Helical" evidence="1">
    <location>
        <begin position="183"/>
        <end position="203"/>
    </location>
</feature>
<gene>
    <name evidence="2" type="ORF">SAMN04487970_1014124</name>
</gene>
<evidence type="ECO:0000313" key="2">
    <source>
        <dbReference type="EMBL" id="SCW55047.1"/>
    </source>
</evidence>
<feature type="transmembrane region" description="Helical" evidence="1">
    <location>
        <begin position="42"/>
        <end position="59"/>
    </location>
</feature>
<keyword evidence="1" id="KW-1133">Transmembrane helix</keyword>
<keyword evidence="1" id="KW-0472">Membrane</keyword>
<organism evidence="2 3">
    <name type="scientific">Paenibacillus tianmuensis</name>
    <dbReference type="NCBI Taxonomy" id="624147"/>
    <lineage>
        <taxon>Bacteria</taxon>
        <taxon>Bacillati</taxon>
        <taxon>Bacillota</taxon>
        <taxon>Bacilli</taxon>
        <taxon>Bacillales</taxon>
        <taxon>Paenibacillaceae</taxon>
        <taxon>Paenibacillus</taxon>
    </lineage>
</organism>
<sequence length="210" mass="24462">MQNLLTKFGSFLWRMHLIVIINIILIISIAVAVVVLQGTSEAIYLGIIVFFLLTPYTLLFKPKTILSRNILFMSMYTYFTIPFTLNIWVLPLNISIPKFLFSIFVTSILIFISLYFYNRKNHLKEFLDHSKLSLDIIRFIFVVILTLTTVYAMINNDFSAFKSIVSIFEYNASIEELRKSYQLAFRLLAIPFVFSASVLRIVIDWVSLKK</sequence>
<dbReference type="AlphaFoldDB" id="A0A1G4RE69"/>
<feature type="transmembrane region" description="Helical" evidence="1">
    <location>
        <begin position="12"/>
        <end position="36"/>
    </location>
</feature>